<gene>
    <name evidence="4" type="ordered locus">Hoch_1776</name>
</gene>
<dbReference type="eggNOG" id="COG1040">
    <property type="taxonomic scope" value="Bacteria"/>
</dbReference>
<evidence type="ECO:0000259" key="2">
    <source>
        <dbReference type="Pfam" id="PF00156"/>
    </source>
</evidence>
<sequence>MLAAVFDLLFAPGCAACDQPLTGAGARALPLCAVCAISLYPLDSACPRCAEPLEGPVNLLCRRCRTRPPPFASAHAPYRYGGELARALRRLKYQRRADIARALAPLLAPRLREVVARCEIEVAVPVPLHWRRASQRGFNQAALLLRQAARGSRLPIDALSLRRQRATVTQRHLRGGEREANVRGAFAVVARRQRHIAGRRVLCVDDIMTTGATMAAAARALRAAGAREVVAFCAARAER</sequence>
<dbReference type="Pfam" id="PF18912">
    <property type="entry name" value="DZR_2"/>
    <property type="match status" value="1"/>
</dbReference>
<protein>
    <submittedName>
        <fullName evidence="4">Competence protein F, putative</fullName>
    </submittedName>
</protein>
<dbReference type="InterPro" id="IPR044005">
    <property type="entry name" value="DZR_2"/>
</dbReference>
<dbReference type="Gene3D" id="3.40.50.2020">
    <property type="match status" value="1"/>
</dbReference>
<dbReference type="InterPro" id="IPR051910">
    <property type="entry name" value="ComF/GntX_DNA_util-trans"/>
</dbReference>
<dbReference type="PANTHER" id="PTHR47505">
    <property type="entry name" value="DNA UTILIZATION PROTEIN YHGH"/>
    <property type="match status" value="1"/>
</dbReference>
<feature type="domain" description="Double zinc ribbon" evidence="3">
    <location>
        <begin position="6"/>
        <end position="65"/>
    </location>
</feature>
<dbReference type="AlphaFoldDB" id="D0LXX0"/>
<dbReference type="Proteomes" id="UP000001880">
    <property type="component" value="Chromosome"/>
</dbReference>
<evidence type="ECO:0000313" key="4">
    <source>
        <dbReference type="EMBL" id="ACY14325.1"/>
    </source>
</evidence>
<evidence type="ECO:0000313" key="5">
    <source>
        <dbReference type="Proteomes" id="UP000001880"/>
    </source>
</evidence>
<keyword evidence="5" id="KW-1185">Reference proteome</keyword>
<proteinExistence type="inferred from homology"/>
<dbReference type="InterPro" id="IPR000836">
    <property type="entry name" value="PRTase_dom"/>
</dbReference>
<reference evidence="4 5" key="1">
    <citation type="journal article" date="2010" name="Stand. Genomic Sci.">
        <title>Complete genome sequence of Haliangium ochraceum type strain (SMP-2).</title>
        <authorList>
            <consortium name="US DOE Joint Genome Institute (JGI-PGF)"/>
            <person name="Ivanova N."/>
            <person name="Daum C."/>
            <person name="Lang E."/>
            <person name="Abt B."/>
            <person name="Kopitz M."/>
            <person name="Saunders E."/>
            <person name="Lapidus A."/>
            <person name="Lucas S."/>
            <person name="Glavina Del Rio T."/>
            <person name="Nolan M."/>
            <person name="Tice H."/>
            <person name="Copeland A."/>
            <person name="Cheng J.F."/>
            <person name="Chen F."/>
            <person name="Bruce D."/>
            <person name="Goodwin L."/>
            <person name="Pitluck S."/>
            <person name="Mavromatis K."/>
            <person name="Pati A."/>
            <person name="Mikhailova N."/>
            <person name="Chen A."/>
            <person name="Palaniappan K."/>
            <person name="Land M."/>
            <person name="Hauser L."/>
            <person name="Chang Y.J."/>
            <person name="Jeffries C.D."/>
            <person name="Detter J.C."/>
            <person name="Brettin T."/>
            <person name="Rohde M."/>
            <person name="Goker M."/>
            <person name="Bristow J."/>
            <person name="Markowitz V."/>
            <person name="Eisen J.A."/>
            <person name="Hugenholtz P."/>
            <person name="Kyrpides N.C."/>
            <person name="Klenk H.P."/>
        </authorList>
    </citation>
    <scope>NUCLEOTIDE SEQUENCE [LARGE SCALE GENOMIC DNA]</scope>
    <source>
        <strain evidence="5">DSM 14365 / CIP 107738 / JCM 11303 / AJ 13395 / SMP-2</strain>
    </source>
</reference>
<dbReference type="STRING" id="502025.Hoch_1776"/>
<dbReference type="KEGG" id="hoh:Hoch_1776"/>
<comment type="similarity">
    <text evidence="1">Belongs to the ComF/GntX family.</text>
</comment>
<dbReference type="EMBL" id="CP001804">
    <property type="protein sequence ID" value="ACY14325.1"/>
    <property type="molecule type" value="Genomic_DNA"/>
</dbReference>
<evidence type="ECO:0000256" key="1">
    <source>
        <dbReference type="ARBA" id="ARBA00008007"/>
    </source>
</evidence>
<dbReference type="PANTHER" id="PTHR47505:SF1">
    <property type="entry name" value="DNA UTILIZATION PROTEIN YHGH"/>
    <property type="match status" value="1"/>
</dbReference>
<dbReference type="Pfam" id="PF00156">
    <property type="entry name" value="Pribosyltran"/>
    <property type="match status" value="1"/>
</dbReference>
<dbReference type="InterPro" id="IPR029057">
    <property type="entry name" value="PRTase-like"/>
</dbReference>
<name>D0LXX0_HALO1</name>
<accession>D0LXX0</accession>
<dbReference type="SUPFAM" id="SSF53271">
    <property type="entry name" value="PRTase-like"/>
    <property type="match status" value="1"/>
</dbReference>
<organism evidence="4 5">
    <name type="scientific">Haliangium ochraceum (strain DSM 14365 / JCM 11303 / SMP-2)</name>
    <dbReference type="NCBI Taxonomy" id="502025"/>
    <lineage>
        <taxon>Bacteria</taxon>
        <taxon>Pseudomonadati</taxon>
        <taxon>Myxococcota</taxon>
        <taxon>Polyangia</taxon>
        <taxon>Haliangiales</taxon>
        <taxon>Kofleriaceae</taxon>
        <taxon>Haliangium</taxon>
    </lineage>
</organism>
<feature type="domain" description="Phosphoribosyltransferase" evidence="2">
    <location>
        <begin position="180"/>
        <end position="234"/>
    </location>
</feature>
<dbReference type="HOGENOM" id="CLU_054549_0_0_7"/>
<dbReference type="OrthoDB" id="9779910at2"/>
<dbReference type="RefSeq" id="WP_012826933.1">
    <property type="nucleotide sequence ID" value="NC_013440.1"/>
</dbReference>
<evidence type="ECO:0000259" key="3">
    <source>
        <dbReference type="Pfam" id="PF18912"/>
    </source>
</evidence>